<keyword evidence="3 7" id="KW-1133">Transmembrane helix</keyword>
<name>A0ABR2IT07_9PEZI</name>
<dbReference type="Proteomes" id="UP001390339">
    <property type="component" value="Unassembled WGS sequence"/>
</dbReference>
<sequence>MDDPLGTTLARDPPPGRESNLVNPESISYQLVTVIAVTTALMVLLTASRTYVRLRVTKSFGLDDWFCLAATAATLAYAGLVLSLCDKPGNSLLGVHMWDVSQRKYITFMKLSVFDTVLHRFANTLIKVAFLLFYLRLFGPVRHIRLMAWAGLGAVVTFCIAYIIIYVTACVPHAGEDGGYLDDRYWSRCAAIGPNTLLAGCYFGVITDFYIMFMPMSQVKGLALPKKRKLGIGFIFLTGLIAVGAGTANLVIQYYFDIDDMSWSAISMYSTCYLELSMGLVALSLPVVLALFVSRLTDLGRTLSSWVRRSRENLLSGGSGSSSSLSPEGSRVVDENAQQLPRDQQPPGAALPGLRKFIRNLNRSRAQTSEPGTVLSTFNDLTTADFSYHAQLKKTLQPIQTTRSSKRYEKVP</sequence>
<evidence type="ECO:0000256" key="7">
    <source>
        <dbReference type="SAM" id="Phobius"/>
    </source>
</evidence>
<feature type="domain" description="Rhodopsin" evidence="8">
    <location>
        <begin position="49"/>
        <end position="292"/>
    </location>
</feature>
<evidence type="ECO:0000256" key="1">
    <source>
        <dbReference type="ARBA" id="ARBA00004141"/>
    </source>
</evidence>
<dbReference type="EMBL" id="JAPCWZ010000004">
    <property type="protein sequence ID" value="KAK8867729.1"/>
    <property type="molecule type" value="Genomic_DNA"/>
</dbReference>
<comment type="subcellular location">
    <subcellularLocation>
        <location evidence="1">Membrane</location>
        <topology evidence="1">Multi-pass membrane protein</topology>
    </subcellularLocation>
</comment>
<protein>
    <submittedName>
        <fullName evidence="9">Integral membrane protein</fullName>
    </submittedName>
</protein>
<evidence type="ECO:0000256" key="2">
    <source>
        <dbReference type="ARBA" id="ARBA00022692"/>
    </source>
</evidence>
<dbReference type="InterPro" id="IPR052337">
    <property type="entry name" value="SAT4-like"/>
</dbReference>
<comment type="similarity">
    <text evidence="5">Belongs to the SAT4 family.</text>
</comment>
<evidence type="ECO:0000256" key="3">
    <source>
        <dbReference type="ARBA" id="ARBA00022989"/>
    </source>
</evidence>
<comment type="caution">
    <text evidence="9">The sequence shown here is derived from an EMBL/GenBank/DDBJ whole genome shotgun (WGS) entry which is preliminary data.</text>
</comment>
<evidence type="ECO:0000259" key="8">
    <source>
        <dbReference type="Pfam" id="PF20684"/>
    </source>
</evidence>
<accession>A0ABR2IT07</accession>
<feature type="transmembrane region" description="Helical" evidence="7">
    <location>
        <begin position="185"/>
        <end position="211"/>
    </location>
</feature>
<reference evidence="9 10" key="1">
    <citation type="journal article" date="2024" name="IMA Fungus">
        <title>Apiospora arundinis, a panoply of carbohydrate-active enzymes and secondary metabolites.</title>
        <authorList>
            <person name="Sorensen T."/>
            <person name="Petersen C."/>
            <person name="Muurmann A.T."/>
            <person name="Christiansen J.V."/>
            <person name="Brundto M.L."/>
            <person name="Overgaard C.K."/>
            <person name="Boysen A.T."/>
            <person name="Wollenberg R.D."/>
            <person name="Larsen T.O."/>
            <person name="Sorensen J.L."/>
            <person name="Nielsen K.L."/>
            <person name="Sondergaard T.E."/>
        </authorList>
    </citation>
    <scope>NUCLEOTIDE SEQUENCE [LARGE SCALE GENOMIC DNA]</scope>
    <source>
        <strain evidence="9 10">AAU 773</strain>
    </source>
</reference>
<keyword evidence="4 7" id="KW-0472">Membrane</keyword>
<dbReference type="InterPro" id="IPR049326">
    <property type="entry name" value="Rhodopsin_dom_fungi"/>
</dbReference>
<organism evidence="9 10">
    <name type="scientific">Apiospora arundinis</name>
    <dbReference type="NCBI Taxonomy" id="335852"/>
    <lineage>
        <taxon>Eukaryota</taxon>
        <taxon>Fungi</taxon>
        <taxon>Dikarya</taxon>
        <taxon>Ascomycota</taxon>
        <taxon>Pezizomycotina</taxon>
        <taxon>Sordariomycetes</taxon>
        <taxon>Xylariomycetidae</taxon>
        <taxon>Amphisphaeriales</taxon>
        <taxon>Apiosporaceae</taxon>
        <taxon>Apiospora</taxon>
    </lineage>
</organism>
<feature type="transmembrane region" description="Helical" evidence="7">
    <location>
        <begin position="27"/>
        <end position="45"/>
    </location>
</feature>
<dbReference type="PANTHER" id="PTHR33048">
    <property type="entry name" value="PTH11-LIKE INTEGRAL MEMBRANE PROTEIN (AFU_ORTHOLOGUE AFUA_5G11245)"/>
    <property type="match status" value="1"/>
</dbReference>
<dbReference type="Pfam" id="PF20684">
    <property type="entry name" value="Fung_rhodopsin"/>
    <property type="match status" value="1"/>
</dbReference>
<feature type="region of interest" description="Disordered" evidence="6">
    <location>
        <begin position="313"/>
        <end position="351"/>
    </location>
</feature>
<evidence type="ECO:0000313" key="10">
    <source>
        <dbReference type="Proteomes" id="UP001390339"/>
    </source>
</evidence>
<feature type="transmembrane region" description="Helical" evidence="7">
    <location>
        <begin position="117"/>
        <end position="135"/>
    </location>
</feature>
<dbReference type="PANTHER" id="PTHR33048:SF158">
    <property type="entry name" value="MEMBRANE PROTEIN PTH11-LIKE, PUTATIVE-RELATED"/>
    <property type="match status" value="1"/>
</dbReference>
<feature type="region of interest" description="Disordered" evidence="6">
    <location>
        <begin position="1"/>
        <end position="20"/>
    </location>
</feature>
<gene>
    <name evidence="9" type="ORF">PGQ11_006307</name>
</gene>
<evidence type="ECO:0000256" key="5">
    <source>
        <dbReference type="ARBA" id="ARBA00038359"/>
    </source>
</evidence>
<evidence type="ECO:0000256" key="6">
    <source>
        <dbReference type="SAM" id="MobiDB-lite"/>
    </source>
</evidence>
<keyword evidence="2 7" id="KW-0812">Transmembrane</keyword>
<feature type="transmembrane region" description="Helical" evidence="7">
    <location>
        <begin position="65"/>
        <end position="84"/>
    </location>
</feature>
<proteinExistence type="inferred from homology"/>
<feature type="transmembrane region" description="Helical" evidence="7">
    <location>
        <begin position="232"/>
        <end position="256"/>
    </location>
</feature>
<keyword evidence="10" id="KW-1185">Reference proteome</keyword>
<feature type="transmembrane region" description="Helical" evidence="7">
    <location>
        <begin position="276"/>
        <end position="294"/>
    </location>
</feature>
<feature type="transmembrane region" description="Helical" evidence="7">
    <location>
        <begin position="147"/>
        <end position="165"/>
    </location>
</feature>
<evidence type="ECO:0000313" key="9">
    <source>
        <dbReference type="EMBL" id="KAK8867729.1"/>
    </source>
</evidence>
<evidence type="ECO:0000256" key="4">
    <source>
        <dbReference type="ARBA" id="ARBA00023136"/>
    </source>
</evidence>